<dbReference type="Proteomes" id="UP000634136">
    <property type="component" value="Unassembled WGS sequence"/>
</dbReference>
<accession>A0A834SXH6</accession>
<reference evidence="1" key="1">
    <citation type="submission" date="2020-09" db="EMBL/GenBank/DDBJ databases">
        <title>Genome-Enabled Discovery of Anthraquinone Biosynthesis in Senna tora.</title>
        <authorList>
            <person name="Kang S.-H."/>
            <person name="Pandey R.P."/>
            <person name="Lee C.-M."/>
            <person name="Sim J.-S."/>
            <person name="Jeong J.-T."/>
            <person name="Choi B.-S."/>
            <person name="Jung M."/>
            <person name="Ginzburg D."/>
            <person name="Zhao K."/>
            <person name="Won S.Y."/>
            <person name="Oh T.-J."/>
            <person name="Yu Y."/>
            <person name="Kim N.-H."/>
            <person name="Lee O.R."/>
            <person name="Lee T.-H."/>
            <person name="Bashyal P."/>
            <person name="Kim T.-S."/>
            <person name="Lee W.-H."/>
            <person name="Kawkins C."/>
            <person name="Kim C.-K."/>
            <person name="Kim J.S."/>
            <person name="Ahn B.O."/>
            <person name="Rhee S.Y."/>
            <person name="Sohng J.K."/>
        </authorList>
    </citation>
    <scope>NUCLEOTIDE SEQUENCE</scope>
    <source>
        <tissue evidence="1">Leaf</tissue>
    </source>
</reference>
<name>A0A834SXH6_9FABA</name>
<keyword evidence="2" id="KW-1185">Reference proteome</keyword>
<comment type="caution">
    <text evidence="1">The sequence shown here is derived from an EMBL/GenBank/DDBJ whole genome shotgun (WGS) entry which is preliminary data.</text>
</comment>
<dbReference type="AlphaFoldDB" id="A0A834SXH6"/>
<evidence type="ECO:0000313" key="2">
    <source>
        <dbReference type="Proteomes" id="UP000634136"/>
    </source>
</evidence>
<sequence length="56" mass="6325">MEEMESLPQVTSEIERDLPKIIVQTLKTDSPPSSMDFHPTLHTLILGYSIQLDVTV</sequence>
<organism evidence="1 2">
    <name type="scientific">Senna tora</name>
    <dbReference type="NCBI Taxonomy" id="362788"/>
    <lineage>
        <taxon>Eukaryota</taxon>
        <taxon>Viridiplantae</taxon>
        <taxon>Streptophyta</taxon>
        <taxon>Embryophyta</taxon>
        <taxon>Tracheophyta</taxon>
        <taxon>Spermatophyta</taxon>
        <taxon>Magnoliopsida</taxon>
        <taxon>eudicotyledons</taxon>
        <taxon>Gunneridae</taxon>
        <taxon>Pentapetalae</taxon>
        <taxon>rosids</taxon>
        <taxon>fabids</taxon>
        <taxon>Fabales</taxon>
        <taxon>Fabaceae</taxon>
        <taxon>Caesalpinioideae</taxon>
        <taxon>Cassia clade</taxon>
        <taxon>Senna</taxon>
    </lineage>
</organism>
<proteinExistence type="predicted"/>
<dbReference type="EMBL" id="JAAIUW010000010">
    <property type="protein sequence ID" value="KAF7811408.1"/>
    <property type="molecule type" value="Genomic_DNA"/>
</dbReference>
<gene>
    <name evidence="1" type="ORF">G2W53_032384</name>
</gene>
<protein>
    <submittedName>
        <fullName evidence="1">Topless-related protein 1-like</fullName>
    </submittedName>
</protein>
<evidence type="ECO:0000313" key="1">
    <source>
        <dbReference type="EMBL" id="KAF7811408.1"/>
    </source>
</evidence>